<feature type="binding site" evidence="3">
    <location>
        <position position="133"/>
    </location>
    <ligand>
        <name>substrate</name>
    </ligand>
</feature>
<dbReference type="Gene3D" id="3.40.50.720">
    <property type="entry name" value="NAD(P)-binding Rossmann-like Domain"/>
    <property type="match status" value="1"/>
</dbReference>
<dbReference type="InterPro" id="IPR022383">
    <property type="entry name" value="Lactate/malate_DH_C"/>
</dbReference>
<feature type="binding site" evidence="3">
    <location>
        <position position="102"/>
    </location>
    <ligand>
        <name>substrate</name>
    </ligand>
</feature>
<evidence type="ECO:0000256" key="4">
    <source>
        <dbReference type="PIRSR" id="PIRSR000102-3"/>
    </source>
</evidence>
<keyword evidence="4" id="KW-0520">NAD</keyword>
<dbReference type="Gene3D" id="3.90.110.10">
    <property type="entry name" value="Lactate dehydrogenase/glycoside hydrolase, family 4, C-terminal"/>
    <property type="match status" value="1"/>
</dbReference>
<dbReference type="PIRSF" id="PIRSF000102">
    <property type="entry name" value="Lac_mal_DH"/>
    <property type="match status" value="1"/>
</dbReference>
<evidence type="ECO:0000256" key="6">
    <source>
        <dbReference type="SAM" id="Coils"/>
    </source>
</evidence>
<dbReference type="InterPro" id="IPR036291">
    <property type="entry name" value="NAD(P)-bd_dom_sf"/>
</dbReference>
<dbReference type="SUPFAM" id="SSF56327">
    <property type="entry name" value="LDH C-terminal domain-like"/>
    <property type="match status" value="1"/>
</dbReference>
<dbReference type="SUPFAM" id="SSF51735">
    <property type="entry name" value="NAD(P)-binding Rossmann-fold domains"/>
    <property type="match status" value="1"/>
</dbReference>
<dbReference type="Pfam" id="PF00056">
    <property type="entry name" value="Ldh_1_N"/>
    <property type="match status" value="1"/>
</dbReference>
<dbReference type="Pfam" id="PF02866">
    <property type="entry name" value="Ldh_1_C"/>
    <property type="match status" value="1"/>
</dbReference>
<dbReference type="GO" id="GO:0004459">
    <property type="term" value="F:L-lactate dehydrogenase (NAD+) activity"/>
    <property type="evidence" value="ECO:0007669"/>
    <property type="project" value="InterPro"/>
</dbReference>
<dbReference type="EMBL" id="CP027403">
    <property type="protein sequence ID" value="AVL46996.1"/>
    <property type="molecule type" value="Genomic_DNA"/>
</dbReference>
<dbReference type="InterPro" id="IPR001557">
    <property type="entry name" value="L-lactate/malate_DH"/>
</dbReference>
<feature type="domain" description="Lactate/malate dehydrogenase N-terminal" evidence="7">
    <location>
        <begin position="2"/>
        <end position="124"/>
    </location>
</feature>
<feature type="coiled-coil region" evidence="6">
    <location>
        <begin position="261"/>
        <end position="288"/>
    </location>
</feature>
<dbReference type="InterPro" id="IPR015955">
    <property type="entry name" value="Lactate_DH/Glyco_Ohase_4_C"/>
</dbReference>
<feature type="binding site" evidence="4">
    <location>
        <position position="14"/>
    </location>
    <ligand>
        <name>NAD(+)</name>
        <dbReference type="ChEBI" id="CHEBI:57540"/>
    </ligand>
</feature>
<organism evidence="9 10">
    <name type="scientific">Campylobacter jejuni subsp. doylei</name>
    <dbReference type="NCBI Taxonomy" id="32021"/>
    <lineage>
        <taxon>Bacteria</taxon>
        <taxon>Pseudomonadati</taxon>
        <taxon>Campylobacterota</taxon>
        <taxon>Epsilonproteobacteria</taxon>
        <taxon>Campylobacterales</taxon>
        <taxon>Campylobacteraceae</taxon>
        <taxon>Campylobacter</taxon>
    </lineage>
</organism>
<dbReference type="Proteomes" id="UP000239717">
    <property type="component" value="Chromosome"/>
</dbReference>
<feature type="binding site" evidence="3">
    <location>
        <position position="60"/>
    </location>
    <ligand>
        <name>substrate</name>
    </ligand>
</feature>
<evidence type="ECO:0000259" key="7">
    <source>
        <dbReference type="Pfam" id="PF00056"/>
    </source>
</evidence>
<feature type="binding site" evidence="4">
    <location>
        <position position="77"/>
    </location>
    <ligand>
        <name>NAD(+)</name>
        <dbReference type="ChEBI" id="CHEBI:57540"/>
    </ligand>
</feature>
<dbReference type="PANTHER" id="PTHR43128:SF31">
    <property type="entry name" value="L-LACTATE DEHYDROGENASE"/>
    <property type="match status" value="1"/>
</dbReference>
<evidence type="ECO:0000256" key="1">
    <source>
        <dbReference type="ARBA" id="ARBA00023002"/>
    </source>
</evidence>
<proteinExistence type="inferred from homology"/>
<name>A0AAD0HB10_CAMJU</name>
<accession>A0AAD0HB10</accession>
<dbReference type="PANTHER" id="PTHR43128">
    <property type="entry name" value="L-2-HYDROXYCARBOXYLATE DEHYDROGENASE (NAD(P)(+))"/>
    <property type="match status" value="1"/>
</dbReference>
<gene>
    <name evidence="9" type="ORF">CEP74_03945</name>
</gene>
<keyword evidence="1 5" id="KW-0560">Oxidoreductase</keyword>
<dbReference type="GO" id="GO:0006089">
    <property type="term" value="P:lactate metabolic process"/>
    <property type="evidence" value="ECO:0007669"/>
    <property type="project" value="TreeGrafter"/>
</dbReference>
<dbReference type="PRINTS" id="PR00086">
    <property type="entry name" value="LLDHDRGNASE"/>
</dbReference>
<feature type="active site" description="Proton acceptor" evidence="2">
    <location>
        <position position="157"/>
    </location>
</feature>
<evidence type="ECO:0000313" key="10">
    <source>
        <dbReference type="Proteomes" id="UP000239717"/>
    </source>
</evidence>
<dbReference type="InterPro" id="IPR001236">
    <property type="entry name" value="Lactate/malate_DH_N"/>
</dbReference>
<comment type="similarity">
    <text evidence="5">Belongs to the LDH/MDH superfamily.</text>
</comment>
<evidence type="ECO:0000256" key="5">
    <source>
        <dbReference type="RuleBase" id="RU003369"/>
    </source>
</evidence>
<evidence type="ECO:0000313" key="9">
    <source>
        <dbReference type="EMBL" id="AVL46996.1"/>
    </source>
</evidence>
<protein>
    <submittedName>
        <fullName evidence="9">L-lactate dehydrogenase</fullName>
    </submittedName>
</protein>
<keyword evidence="6" id="KW-0175">Coiled coil</keyword>
<evidence type="ECO:0000256" key="2">
    <source>
        <dbReference type="PIRSR" id="PIRSR000102-1"/>
    </source>
</evidence>
<reference evidence="10" key="1">
    <citation type="submission" date="2018-03" db="EMBL/GenBank/DDBJ databases">
        <title>FDA dAtabase for Regulatory Grade micrObial Sequences (FDA-ARGOS): Supporting development and validation of Infectious Disease Dx tests.</title>
        <authorList>
            <person name="Kerrigan L."/>
            <person name="Tallon L."/>
            <person name="Sadzewicz L."/>
            <person name="Sengamalay N."/>
            <person name="Ott S."/>
            <person name="Godinez A."/>
            <person name="Nagaraj S."/>
            <person name="Vavikolanu K."/>
            <person name="Vyas G."/>
            <person name="Nadendla S."/>
            <person name="George J."/>
            <person name="Sichtig H."/>
        </authorList>
    </citation>
    <scope>NUCLEOTIDE SEQUENCE [LARGE SCALE GENOMIC DNA]</scope>
    <source>
        <strain evidence="10">FDAARGOS_295</strain>
    </source>
</reference>
<dbReference type="InterPro" id="IPR018177">
    <property type="entry name" value="L-lactate_DH_AS"/>
</dbReference>
<sequence>MVTQGICSELYLYDIKQDLALAHARDLEDMSAIHFSYTKIFHVLNLENLASCDIIILAFRKESLKELPSRLVELQNNILELKDIVLTLKNANFKGKYIVATNPNDTITYYTQVLSQLPKNHVFGSGTNLDSSRLKKLLAKDLNINSKDIFACMIGEHGDSQFAALSNASVLGQNLLDFYKQKLGKDLDIQELEKAVISEGYFIYERKGRTEFGIGTSCTNLAKAILEDRKSLHPVSVIFDDIAFSMPAIIGKDGIEKVFELKFNEKEKTKLENSKQQIKNAIQSVKDKI</sequence>
<evidence type="ECO:0000259" key="8">
    <source>
        <dbReference type="Pfam" id="PF02866"/>
    </source>
</evidence>
<dbReference type="AlphaFoldDB" id="A0AAD0HB10"/>
<evidence type="ECO:0000256" key="3">
    <source>
        <dbReference type="PIRSR" id="PIRSR000102-2"/>
    </source>
</evidence>
<feature type="binding site" evidence="3">
    <location>
        <position position="70"/>
    </location>
    <ligand>
        <name>substrate</name>
    </ligand>
</feature>
<feature type="domain" description="Lactate/malate dehydrogenase C-terminal" evidence="8">
    <location>
        <begin position="127"/>
        <end position="287"/>
    </location>
</feature>
<dbReference type="PROSITE" id="PS00064">
    <property type="entry name" value="L_LDH"/>
    <property type="match status" value="1"/>
</dbReference>